<dbReference type="AlphaFoldDB" id="A0A1H2XEB3"/>
<sequence>MNSDQHLFSHFTLRALIHSETAIKLKIDDKPSAEVVANLMYVCNHIYADS</sequence>
<evidence type="ECO:0000313" key="1">
    <source>
        <dbReference type="EMBL" id="SDW90814.1"/>
    </source>
</evidence>
<organism evidence="1 2">
    <name type="scientific">Nitrosomonas communis</name>
    <dbReference type="NCBI Taxonomy" id="44574"/>
    <lineage>
        <taxon>Bacteria</taxon>
        <taxon>Pseudomonadati</taxon>
        <taxon>Pseudomonadota</taxon>
        <taxon>Betaproteobacteria</taxon>
        <taxon>Nitrosomonadales</taxon>
        <taxon>Nitrosomonadaceae</taxon>
        <taxon>Nitrosomonas</taxon>
    </lineage>
</organism>
<gene>
    <name evidence="1" type="ORF">SAMN05421882_103719</name>
</gene>
<reference evidence="1 2" key="1">
    <citation type="submission" date="2016-10" db="EMBL/GenBank/DDBJ databases">
        <authorList>
            <person name="de Groot N.N."/>
        </authorList>
    </citation>
    <scope>NUCLEOTIDE SEQUENCE [LARGE SCALE GENOMIC DNA]</scope>
    <source>
        <strain evidence="1 2">Nm110</strain>
    </source>
</reference>
<dbReference type="Proteomes" id="UP000183454">
    <property type="component" value="Unassembled WGS sequence"/>
</dbReference>
<proteinExistence type="predicted"/>
<protein>
    <submittedName>
        <fullName evidence="1">Uncharacterized protein</fullName>
    </submittedName>
</protein>
<name>A0A1H2XEB3_9PROT</name>
<evidence type="ECO:0000313" key="2">
    <source>
        <dbReference type="Proteomes" id="UP000183454"/>
    </source>
</evidence>
<accession>A0A1H2XEB3</accession>
<dbReference type="EMBL" id="FNNH01000037">
    <property type="protein sequence ID" value="SDW90814.1"/>
    <property type="molecule type" value="Genomic_DNA"/>
</dbReference>